<sequence>MLNTNNTVGMNTRSRTNETKKDGENNEENSNDIMDIARQNGNTQGVEVLTKENSLQGVRTNERTLDEQNDLTRTSQNGSNADNVNAIDTNAILNTLMMQNNILMILLKSQQNKPLK</sequence>
<accession>A0A2S2QAA6</accession>
<evidence type="ECO:0000313" key="2">
    <source>
        <dbReference type="EMBL" id="MBY74561.1"/>
    </source>
</evidence>
<dbReference type="EMBL" id="GGMS01005358">
    <property type="protein sequence ID" value="MBY74561.1"/>
    <property type="molecule type" value="Transcribed_RNA"/>
</dbReference>
<protein>
    <submittedName>
        <fullName evidence="2">Uncharacterized protein</fullName>
    </submittedName>
</protein>
<dbReference type="AlphaFoldDB" id="A0A2S2QAA6"/>
<feature type="compositionally biased region" description="Polar residues" evidence="1">
    <location>
        <begin position="1"/>
        <end position="14"/>
    </location>
</feature>
<feature type="region of interest" description="Disordered" evidence="1">
    <location>
        <begin position="51"/>
        <end position="83"/>
    </location>
</feature>
<name>A0A2S2QAA6_9HEMI</name>
<feature type="region of interest" description="Disordered" evidence="1">
    <location>
        <begin position="1"/>
        <end position="33"/>
    </location>
</feature>
<feature type="compositionally biased region" description="Basic and acidic residues" evidence="1">
    <location>
        <begin position="15"/>
        <end position="24"/>
    </location>
</feature>
<gene>
    <name evidence="2" type="ORF">g.185745</name>
</gene>
<feature type="compositionally biased region" description="Polar residues" evidence="1">
    <location>
        <begin position="71"/>
        <end position="83"/>
    </location>
</feature>
<proteinExistence type="predicted"/>
<organism evidence="2">
    <name type="scientific">Sipha flava</name>
    <name type="common">yellow sugarcane aphid</name>
    <dbReference type="NCBI Taxonomy" id="143950"/>
    <lineage>
        <taxon>Eukaryota</taxon>
        <taxon>Metazoa</taxon>
        <taxon>Ecdysozoa</taxon>
        <taxon>Arthropoda</taxon>
        <taxon>Hexapoda</taxon>
        <taxon>Insecta</taxon>
        <taxon>Pterygota</taxon>
        <taxon>Neoptera</taxon>
        <taxon>Paraneoptera</taxon>
        <taxon>Hemiptera</taxon>
        <taxon>Sternorrhyncha</taxon>
        <taxon>Aphidomorpha</taxon>
        <taxon>Aphidoidea</taxon>
        <taxon>Aphididae</taxon>
        <taxon>Sipha</taxon>
    </lineage>
</organism>
<reference evidence="2" key="1">
    <citation type="submission" date="2018-04" db="EMBL/GenBank/DDBJ databases">
        <title>Transcriptome assembly of Sipha flava.</title>
        <authorList>
            <person name="Scully E.D."/>
            <person name="Geib S.M."/>
            <person name="Palmer N.A."/>
            <person name="Koch K."/>
            <person name="Bradshaw J."/>
            <person name="Heng-Moss T."/>
            <person name="Sarath G."/>
        </authorList>
    </citation>
    <scope>NUCLEOTIDE SEQUENCE</scope>
</reference>
<evidence type="ECO:0000256" key="1">
    <source>
        <dbReference type="SAM" id="MobiDB-lite"/>
    </source>
</evidence>